<comment type="caution">
    <text evidence="2">The sequence shown here is derived from an EMBL/GenBank/DDBJ whole genome shotgun (WGS) entry which is preliminary data.</text>
</comment>
<gene>
    <name evidence="2" type="ORF">EPI11_09730</name>
</gene>
<protein>
    <recommendedName>
        <fullName evidence="4">DUF3575 domain-containing protein</fullName>
    </recommendedName>
</protein>
<keyword evidence="3" id="KW-1185">Reference proteome</keyword>
<accession>A0A3S3QLB4</accession>
<sequence length="246" mass="28346">MKHISRSIYSLLLLASFSVSAQEKKADSTAVVTPPVKSDRYGIRVGVDLHRLSRSLYDDKFRGFEAVADYRLTKKIYAAGELGTVDFTIDDDQVNFTTKGSYFKIGFDYNAYENWLDMENMIYTGIRYGFSSFSQNLNSYTIYDKNPYFDEVTVYPNQKYSSLTAHWAELIGGIKAEVYDNLFLGFSVRLNILFTDKKPNNFDNLYIPGFNRTYDGSFGVGFNYTVSYFIPLYKKKIEQPEVKTKK</sequence>
<evidence type="ECO:0000313" key="2">
    <source>
        <dbReference type="EMBL" id="RWX00604.1"/>
    </source>
</evidence>
<feature type="chain" id="PRO_5018563236" description="DUF3575 domain-containing protein" evidence="1">
    <location>
        <begin position="22"/>
        <end position="246"/>
    </location>
</feature>
<dbReference type="EMBL" id="SBII01000005">
    <property type="protein sequence ID" value="RWX00604.1"/>
    <property type="molecule type" value="Genomic_DNA"/>
</dbReference>
<evidence type="ECO:0000256" key="1">
    <source>
        <dbReference type="SAM" id="SignalP"/>
    </source>
</evidence>
<evidence type="ECO:0008006" key="4">
    <source>
        <dbReference type="Google" id="ProtNLM"/>
    </source>
</evidence>
<dbReference type="OrthoDB" id="1199048at2"/>
<name>A0A3S3QLB4_9FLAO</name>
<dbReference type="Pfam" id="PF19515">
    <property type="entry name" value="DUF6048"/>
    <property type="match status" value="1"/>
</dbReference>
<reference evidence="2 3" key="1">
    <citation type="submission" date="2019-01" db="EMBL/GenBank/DDBJ databases">
        <title>Flavobacterium sp. nov.,isolated from freshwater.</title>
        <authorList>
            <person name="Zhang R."/>
            <person name="Du Z.-J."/>
        </authorList>
    </citation>
    <scope>NUCLEOTIDE SEQUENCE [LARGE SCALE GENOMIC DNA]</scope>
    <source>
        <strain evidence="2 3">1E403</strain>
    </source>
</reference>
<proteinExistence type="predicted"/>
<keyword evidence="1" id="KW-0732">Signal</keyword>
<dbReference type="AlphaFoldDB" id="A0A3S3QLB4"/>
<dbReference type="Proteomes" id="UP000287527">
    <property type="component" value="Unassembled WGS sequence"/>
</dbReference>
<organism evidence="2 3">
    <name type="scientific">Flavobacterium cerinum</name>
    <dbReference type="NCBI Taxonomy" id="2502784"/>
    <lineage>
        <taxon>Bacteria</taxon>
        <taxon>Pseudomonadati</taxon>
        <taxon>Bacteroidota</taxon>
        <taxon>Flavobacteriia</taxon>
        <taxon>Flavobacteriales</taxon>
        <taxon>Flavobacteriaceae</taxon>
        <taxon>Flavobacterium</taxon>
    </lineage>
</organism>
<feature type="signal peptide" evidence="1">
    <location>
        <begin position="1"/>
        <end position="21"/>
    </location>
</feature>
<evidence type="ECO:0000313" key="3">
    <source>
        <dbReference type="Proteomes" id="UP000287527"/>
    </source>
</evidence>
<dbReference type="InterPro" id="IPR046111">
    <property type="entry name" value="DUF6048"/>
</dbReference>